<dbReference type="Proteomes" id="UP000629619">
    <property type="component" value="Unassembled WGS sequence"/>
</dbReference>
<dbReference type="Pfam" id="PF00155">
    <property type="entry name" value="Aminotran_1_2"/>
    <property type="match status" value="1"/>
</dbReference>
<evidence type="ECO:0000256" key="4">
    <source>
        <dbReference type="ARBA" id="ARBA00022679"/>
    </source>
</evidence>
<dbReference type="PANTHER" id="PTHR43807:SF20">
    <property type="entry name" value="FI04487P"/>
    <property type="match status" value="1"/>
</dbReference>
<sequence length="385" mass="41117">MSTDPLVERMRPFGTTIFAEMSALAVRTGAVNLGQGFPDTDGPPEMLAAAAHALANGANQYPPLAGIPALRQAIAEHEQRFWGLTRDPDTEVAVTAGATEAVAAAILALCEPGDEVVCFEPYYDSYAASITLAGAVRRPVTLRPGPDGRYEFDEAQLRAAFGPRTRLLLLNSPHNPTGKVFTPAELGLIAGLCREFDTVAVTDEVYEHLIFDSVHTPLASLPGMRERTLRISSAGKTFSCTGWKIGWATGPAPLVSAVLRVKQFLTFVNAAPLQPAVAVALGLPDSYFTGFTAGLRANRDRLVAGLTAAGFGVLPPEGTYFVTADIRPLGGTDGVEFCRALPGRSGVVAVPTQVFYDHREAGRHLIRFAFCKRPEVIDEAVARLK</sequence>
<evidence type="ECO:0000256" key="1">
    <source>
        <dbReference type="ARBA" id="ARBA00001933"/>
    </source>
</evidence>
<dbReference type="NCBIfam" id="NF005855">
    <property type="entry name" value="PRK07777.1"/>
    <property type="match status" value="1"/>
</dbReference>
<dbReference type="InterPro" id="IPR051326">
    <property type="entry name" value="Kynurenine-oxoglutarate_AT"/>
</dbReference>
<dbReference type="PANTHER" id="PTHR43807">
    <property type="entry name" value="FI04487P"/>
    <property type="match status" value="1"/>
</dbReference>
<evidence type="ECO:0000259" key="6">
    <source>
        <dbReference type="Pfam" id="PF00155"/>
    </source>
</evidence>
<comment type="cofactor">
    <cofactor evidence="1">
        <name>pyridoxal 5'-phosphate</name>
        <dbReference type="ChEBI" id="CHEBI:597326"/>
    </cofactor>
</comment>
<dbReference type="RefSeq" id="WP_203681286.1">
    <property type="nucleotide sequence ID" value="NZ_BOMW01000034.1"/>
</dbReference>
<accession>A0A919TL13</accession>
<keyword evidence="3 7" id="KW-0032">Aminotransferase</keyword>
<proteinExistence type="inferred from homology"/>
<comment type="similarity">
    <text evidence="2">Belongs to the class-I pyridoxal-phosphate-dependent aminotransferase family.</text>
</comment>
<dbReference type="InterPro" id="IPR004839">
    <property type="entry name" value="Aminotransferase_I/II_large"/>
</dbReference>
<organism evidence="7 8">
    <name type="scientific">Actinoplanes siamensis</name>
    <dbReference type="NCBI Taxonomy" id="1223317"/>
    <lineage>
        <taxon>Bacteria</taxon>
        <taxon>Bacillati</taxon>
        <taxon>Actinomycetota</taxon>
        <taxon>Actinomycetes</taxon>
        <taxon>Micromonosporales</taxon>
        <taxon>Micromonosporaceae</taxon>
        <taxon>Actinoplanes</taxon>
    </lineage>
</organism>
<dbReference type="GO" id="GO:0016212">
    <property type="term" value="F:kynurenine-oxoglutarate transaminase activity"/>
    <property type="evidence" value="ECO:0007669"/>
    <property type="project" value="TreeGrafter"/>
</dbReference>
<dbReference type="InterPro" id="IPR015421">
    <property type="entry name" value="PyrdxlP-dep_Trfase_major"/>
</dbReference>
<dbReference type="NCBIfam" id="NF006488">
    <property type="entry name" value="PRK08912.1"/>
    <property type="match status" value="1"/>
</dbReference>
<dbReference type="SUPFAM" id="SSF53383">
    <property type="entry name" value="PLP-dependent transferases"/>
    <property type="match status" value="1"/>
</dbReference>
<reference evidence="7" key="1">
    <citation type="submission" date="2021-01" db="EMBL/GenBank/DDBJ databases">
        <title>Whole genome shotgun sequence of Actinoplanes siamensis NBRC 109076.</title>
        <authorList>
            <person name="Komaki H."/>
            <person name="Tamura T."/>
        </authorList>
    </citation>
    <scope>NUCLEOTIDE SEQUENCE</scope>
    <source>
        <strain evidence="7">NBRC 109076</strain>
    </source>
</reference>
<evidence type="ECO:0000256" key="3">
    <source>
        <dbReference type="ARBA" id="ARBA00022576"/>
    </source>
</evidence>
<evidence type="ECO:0000313" key="8">
    <source>
        <dbReference type="Proteomes" id="UP000629619"/>
    </source>
</evidence>
<gene>
    <name evidence="7" type="ORF">Asi03nite_37100</name>
</gene>
<dbReference type="FunFam" id="3.40.640.10:FF:000024">
    <property type="entry name" value="Kynurenine--oxoglutarate transaminase 3"/>
    <property type="match status" value="1"/>
</dbReference>
<dbReference type="InterPro" id="IPR015422">
    <property type="entry name" value="PyrdxlP-dep_Trfase_small"/>
</dbReference>
<dbReference type="Gene3D" id="3.90.1150.10">
    <property type="entry name" value="Aspartate Aminotransferase, domain 1"/>
    <property type="match status" value="1"/>
</dbReference>
<dbReference type="Gene3D" id="3.40.640.10">
    <property type="entry name" value="Type I PLP-dependent aspartate aminotransferase-like (Major domain)"/>
    <property type="match status" value="1"/>
</dbReference>
<dbReference type="AlphaFoldDB" id="A0A919TL13"/>
<evidence type="ECO:0000256" key="5">
    <source>
        <dbReference type="ARBA" id="ARBA00022898"/>
    </source>
</evidence>
<dbReference type="EMBL" id="BOMW01000034">
    <property type="protein sequence ID" value="GIF06172.1"/>
    <property type="molecule type" value="Genomic_DNA"/>
</dbReference>
<feature type="domain" description="Aminotransferase class I/classII large" evidence="6">
    <location>
        <begin position="31"/>
        <end position="384"/>
    </location>
</feature>
<dbReference type="GO" id="GO:0030170">
    <property type="term" value="F:pyridoxal phosphate binding"/>
    <property type="evidence" value="ECO:0007669"/>
    <property type="project" value="InterPro"/>
</dbReference>
<dbReference type="InterPro" id="IPR015424">
    <property type="entry name" value="PyrdxlP-dep_Trfase"/>
</dbReference>
<evidence type="ECO:0000256" key="2">
    <source>
        <dbReference type="ARBA" id="ARBA00007441"/>
    </source>
</evidence>
<evidence type="ECO:0000313" key="7">
    <source>
        <dbReference type="EMBL" id="GIF06172.1"/>
    </source>
</evidence>
<dbReference type="GO" id="GO:0005737">
    <property type="term" value="C:cytoplasm"/>
    <property type="evidence" value="ECO:0007669"/>
    <property type="project" value="TreeGrafter"/>
</dbReference>
<keyword evidence="8" id="KW-1185">Reference proteome</keyword>
<name>A0A919TL13_9ACTN</name>
<comment type="caution">
    <text evidence="7">The sequence shown here is derived from an EMBL/GenBank/DDBJ whole genome shotgun (WGS) entry which is preliminary data.</text>
</comment>
<protein>
    <submittedName>
        <fullName evidence="7">Aminotransferase</fullName>
    </submittedName>
</protein>
<keyword evidence="5" id="KW-0663">Pyridoxal phosphate</keyword>
<dbReference type="CDD" id="cd00609">
    <property type="entry name" value="AAT_like"/>
    <property type="match status" value="1"/>
</dbReference>
<keyword evidence="4" id="KW-0808">Transferase</keyword>